<dbReference type="InterPro" id="IPR011006">
    <property type="entry name" value="CheY-like_superfamily"/>
</dbReference>
<feature type="region of interest" description="Disordered" evidence="3">
    <location>
        <begin position="251"/>
        <end position="270"/>
    </location>
</feature>
<dbReference type="SMART" id="SM00091">
    <property type="entry name" value="PAS"/>
    <property type="match status" value="1"/>
</dbReference>
<evidence type="ECO:0000256" key="3">
    <source>
        <dbReference type="SAM" id="MobiDB-lite"/>
    </source>
</evidence>
<dbReference type="Gene3D" id="3.30.450.20">
    <property type="entry name" value="PAS domain"/>
    <property type="match status" value="1"/>
</dbReference>
<accession>A0A9E7U904</accession>
<dbReference type="CDD" id="cd00156">
    <property type="entry name" value="REC"/>
    <property type="match status" value="1"/>
</dbReference>
<proteinExistence type="predicted"/>
<dbReference type="Pfam" id="PF00989">
    <property type="entry name" value="PAS"/>
    <property type="match status" value="1"/>
</dbReference>
<dbReference type="Gene3D" id="3.40.50.2300">
    <property type="match status" value="1"/>
</dbReference>
<evidence type="ECO:0000259" key="5">
    <source>
        <dbReference type="PROSITE" id="PS50112"/>
    </source>
</evidence>
<dbReference type="InterPro" id="IPR050595">
    <property type="entry name" value="Bact_response_regulator"/>
</dbReference>
<dbReference type="EMBL" id="CP104003">
    <property type="protein sequence ID" value="UWM52788.1"/>
    <property type="molecule type" value="Genomic_DNA"/>
</dbReference>
<dbReference type="InterPro" id="IPR001789">
    <property type="entry name" value="Sig_transdc_resp-reg_receiver"/>
</dbReference>
<evidence type="ECO:0000256" key="2">
    <source>
        <dbReference type="PROSITE-ProRule" id="PRU00169"/>
    </source>
</evidence>
<feature type="modified residue" description="4-aspartylphosphate" evidence="2">
    <location>
        <position position="69"/>
    </location>
</feature>
<dbReference type="InterPro" id="IPR035965">
    <property type="entry name" value="PAS-like_dom_sf"/>
</dbReference>
<dbReference type="InterPro" id="IPR013767">
    <property type="entry name" value="PAS_fold"/>
</dbReference>
<feature type="compositionally biased region" description="Acidic residues" evidence="3">
    <location>
        <begin position="256"/>
        <end position="270"/>
    </location>
</feature>
<dbReference type="InterPro" id="IPR000014">
    <property type="entry name" value="PAS"/>
</dbReference>
<keyword evidence="1 2" id="KW-0597">Phosphoprotein</keyword>
<evidence type="ECO:0000256" key="1">
    <source>
        <dbReference type="ARBA" id="ARBA00022553"/>
    </source>
</evidence>
<protein>
    <submittedName>
        <fullName evidence="6">Response regulator</fullName>
    </submittedName>
</protein>
<reference evidence="6" key="1">
    <citation type="submission" date="2022-09" db="EMBL/GenBank/DDBJ databases">
        <title>Diverse halophilic archaea isolated from saline environments.</title>
        <authorList>
            <person name="Cui H.-L."/>
        </authorList>
    </citation>
    <scope>NUCLEOTIDE SEQUENCE</scope>
    <source>
        <strain evidence="6">ZS-35-S2</strain>
    </source>
</reference>
<dbReference type="SUPFAM" id="SSF52172">
    <property type="entry name" value="CheY-like"/>
    <property type="match status" value="1"/>
</dbReference>
<dbReference type="PROSITE" id="PS50112">
    <property type="entry name" value="PAS"/>
    <property type="match status" value="1"/>
</dbReference>
<dbReference type="SMART" id="SM00448">
    <property type="entry name" value="REC"/>
    <property type="match status" value="1"/>
</dbReference>
<dbReference type="GO" id="GO:0000160">
    <property type="term" value="P:phosphorelay signal transduction system"/>
    <property type="evidence" value="ECO:0007669"/>
    <property type="project" value="InterPro"/>
</dbReference>
<keyword evidence="7" id="KW-1185">Reference proteome</keyword>
<dbReference type="KEGG" id="ssai:N0B31_11560"/>
<name>A0A9E7U904_9EURY</name>
<dbReference type="SUPFAM" id="SSF55785">
    <property type="entry name" value="PYP-like sensor domain (PAS domain)"/>
    <property type="match status" value="1"/>
</dbReference>
<dbReference type="PROSITE" id="PS50110">
    <property type="entry name" value="RESPONSE_REGULATORY"/>
    <property type="match status" value="1"/>
</dbReference>
<sequence>MLDEPPSHSFGAKERGVHVLHVDDEAMVRDLVRIYLERHGADCAVRSVTSAAEALELLEQEQFDCIVSDYRMPDMDGIEFLERVRETNPEVPFILFTGQGSEEVASRAIERGVTDYLQKGEAERLELLWNRIDHAVEHYRRRRELSGEARKFRAVFDRSSDAMLLADEVGRYVDVNDAACDLFGVPREELLGRTAIDFAPPEFDFETAWRQFRSSDGEEGEFPLVRPDGETIMLEYSAVPDVVPGLNLSVLRPVESEDDSDEDAEDAGAA</sequence>
<dbReference type="Pfam" id="PF00072">
    <property type="entry name" value="Response_reg"/>
    <property type="match status" value="1"/>
</dbReference>
<feature type="domain" description="PAS" evidence="5">
    <location>
        <begin position="148"/>
        <end position="202"/>
    </location>
</feature>
<organism evidence="6 7">
    <name type="scientific">Salinirubellus salinus</name>
    <dbReference type="NCBI Taxonomy" id="1364945"/>
    <lineage>
        <taxon>Archaea</taxon>
        <taxon>Methanobacteriati</taxon>
        <taxon>Methanobacteriota</taxon>
        <taxon>Stenosarchaea group</taxon>
        <taxon>Halobacteria</taxon>
        <taxon>Halobacteriales</taxon>
        <taxon>Natronomonadaceae</taxon>
        <taxon>Salinirubellus</taxon>
    </lineage>
</organism>
<dbReference type="PANTHER" id="PTHR44591:SF3">
    <property type="entry name" value="RESPONSE REGULATORY DOMAIN-CONTAINING PROTEIN"/>
    <property type="match status" value="1"/>
</dbReference>
<dbReference type="AlphaFoldDB" id="A0A9E7U904"/>
<gene>
    <name evidence="6" type="ORF">N0B31_11560</name>
</gene>
<dbReference type="NCBIfam" id="TIGR00229">
    <property type="entry name" value="sensory_box"/>
    <property type="match status" value="1"/>
</dbReference>
<evidence type="ECO:0000313" key="6">
    <source>
        <dbReference type="EMBL" id="UWM52788.1"/>
    </source>
</evidence>
<dbReference type="CDD" id="cd00130">
    <property type="entry name" value="PAS"/>
    <property type="match status" value="1"/>
</dbReference>
<evidence type="ECO:0000259" key="4">
    <source>
        <dbReference type="PROSITE" id="PS50110"/>
    </source>
</evidence>
<dbReference type="RefSeq" id="WP_260591783.1">
    <property type="nucleotide sequence ID" value="NZ_CP104003.1"/>
</dbReference>
<dbReference type="Proteomes" id="UP001057580">
    <property type="component" value="Chromosome"/>
</dbReference>
<feature type="domain" description="Response regulatory" evidence="4">
    <location>
        <begin position="18"/>
        <end position="134"/>
    </location>
</feature>
<evidence type="ECO:0000313" key="7">
    <source>
        <dbReference type="Proteomes" id="UP001057580"/>
    </source>
</evidence>
<dbReference type="GeneID" id="74943068"/>
<dbReference type="PANTHER" id="PTHR44591">
    <property type="entry name" value="STRESS RESPONSE REGULATOR PROTEIN 1"/>
    <property type="match status" value="1"/>
</dbReference>